<keyword evidence="2" id="KW-0472">Membrane</keyword>
<gene>
    <name evidence="3" type="ORF">F53441_7459</name>
</gene>
<organism evidence="3 4">
    <name type="scientific">Fusarium austroafricanum</name>
    <dbReference type="NCBI Taxonomy" id="2364996"/>
    <lineage>
        <taxon>Eukaryota</taxon>
        <taxon>Fungi</taxon>
        <taxon>Dikarya</taxon>
        <taxon>Ascomycota</taxon>
        <taxon>Pezizomycotina</taxon>
        <taxon>Sordariomycetes</taxon>
        <taxon>Hypocreomycetidae</taxon>
        <taxon>Hypocreales</taxon>
        <taxon>Nectriaceae</taxon>
        <taxon>Fusarium</taxon>
        <taxon>Fusarium concolor species complex</taxon>
    </lineage>
</organism>
<dbReference type="AlphaFoldDB" id="A0A8H4KFK1"/>
<proteinExistence type="predicted"/>
<accession>A0A8H4KFK1</accession>
<feature type="transmembrane region" description="Helical" evidence="2">
    <location>
        <begin position="608"/>
        <end position="628"/>
    </location>
</feature>
<reference evidence="3" key="1">
    <citation type="submission" date="2020-01" db="EMBL/GenBank/DDBJ databases">
        <title>Identification and distribution of gene clusters putatively required for synthesis of sphingolipid metabolism inhibitors in phylogenetically diverse species of the filamentous fungus Fusarium.</title>
        <authorList>
            <person name="Kim H.-S."/>
            <person name="Busman M."/>
            <person name="Brown D.W."/>
            <person name="Divon H."/>
            <person name="Uhlig S."/>
            <person name="Proctor R.H."/>
        </authorList>
    </citation>
    <scope>NUCLEOTIDE SEQUENCE</scope>
    <source>
        <strain evidence="3">NRRL 53441</strain>
    </source>
</reference>
<keyword evidence="2" id="KW-1133">Transmembrane helix</keyword>
<dbReference type="PANTHER" id="PTHR35394:SF5">
    <property type="entry name" value="DUF3176 DOMAIN-CONTAINING PROTEIN"/>
    <property type="match status" value="1"/>
</dbReference>
<dbReference type="Proteomes" id="UP000605986">
    <property type="component" value="Unassembled WGS sequence"/>
</dbReference>
<evidence type="ECO:0000256" key="2">
    <source>
        <dbReference type="SAM" id="Phobius"/>
    </source>
</evidence>
<keyword evidence="2" id="KW-0812">Transmembrane</keyword>
<name>A0A8H4KFK1_9HYPO</name>
<dbReference type="EMBL" id="JAADJG010000295">
    <property type="protein sequence ID" value="KAF4449240.1"/>
    <property type="molecule type" value="Genomic_DNA"/>
</dbReference>
<keyword evidence="4" id="KW-1185">Reference proteome</keyword>
<comment type="caution">
    <text evidence="3">The sequence shown here is derived from an EMBL/GenBank/DDBJ whole genome shotgun (WGS) entry which is preliminary data.</text>
</comment>
<evidence type="ECO:0000256" key="1">
    <source>
        <dbReference type="SAM" id="MobiDB-lite"/>
    </source>
</evidence>
<feature type="region of interest" description="Disordered" evidence="1">
    <location>
        <begin position="1"/>
        <end position="22"/>
    </location>
</feature>
<dbReference type="InterPro" id="IPR021514">
    <property type="entry name" value="DUF3176"/>
</dbReference>
<feature type="compositionally biased region" description="Polar residues" evidence="1">
    <location>
        <begin position="1"/>
        <end position="13"/>
    </location>
</feature>
<evidence type="ECO:0000313" key="3">
    <source>
        <dbReference type="EMBL" id="KAF4449240.1"/>
    </source>
</evidence>
<dbReference type="PANTHER" id="PTHR35394">
    <property type="entry name" value="DUF3176 DOMAIN-CONTAINING PROTEIN"/>
    <property type="match status" value="1"/>
</dbReference>
<protein>
    <submittedName>
        <fullName evidence="3">Uncharacterized protein</fullName>
    </submittedName>
</protein>
<evidence type="ECO:0000313" key="4">
    <source>
        <dbReference type="Proteomes" id="UP000605986"/>
    </source>
</evidence>
<dbReference type="Pfam" id="PF11374">
    <property type="entry name" value="DUF3176"/>
    <property type="match status" value="1"/>
</dbReference>
<dbReference type="OrthoDB" id="5242705at2759"/>
<sequence length="680" mass="75648">MSASGSTENTASSHLEPLELDSHHSMTPIISNRLHGKQEIRDTLRPLVARGSDSRGDYMSAPADDYQPDELHVLAKETGIIIRKAEVMLPVSTLKWDWLSTTFRPMQHVQAFDSASRGIIGSLQLLPDIAYRQPLALGAIIISVLSLGIGSFTQQSIQTYQCLQPARSRDHSATINVANTADSEEFARLDGSKMRFALNMKMQFATKEAILSSPDVVSSLFSCPSGNCTFPTFSNGPKQTKSEQMSHASVGICSRCADIYELVQGPVRLNRKDDFNQGIFYFLPNDRTKHGSRIALAQDGVYQDDIYMSVRVTKDLNWTRQVVDTDFLRRARWSISNVTFLATSQDHCDRLPDGNITCPHSCDQKSVEDQTCVLDSRTRSGPTDYAAAACILYPCTKYYTATVNSSQLSEKTVWDIPLRIQSLEPIWSAKSRDPKLPTRWKGVAQPCIVNGSLYDLSKSPSAQKVQNPQLTQVYFHEGDWSRQSISKPSYPVNMAVPADCIVELPIGLDWAFANEFNSTMNTNCKVAQGVTTALQCGNIDAKKDDRGSCLSPLSLLFYNDSTSITNITRAIDSVATRITNEIRKVGTGPRVTGNTWESHVCVHIVWKWLFFPGALLASCAVLLFAVIVKEALSKNKNIWKSSVLPLLLKDYYGLERMGLKQVEEAAEQFEVKLQKKRDEV</sequence>